<organism evidence="2 4">
    <name type="scientific">Legionella quateirensis</name>
    <dbReference type="NCBI Taxonomy" id="45072"/>
    <lineage>
        <taxon>Bacteria</taxon>
        <taxon>Pseudomonadati</taxon>
        <taxon>Pseudomonadota</taxon>
        <taxon>Gammaproteobacteria</taxon>
        <taxon>Legionellales</taxon>
        <taxon>Legionellaceae</taxon>
        <taxon>Legionella</taxon>
    </lineage>
</organism>
<evidence type="ECO:0000313" key="2">
    <source>
        <dbReference type="EMBL" id="STY18967.1"/>
    </source>
</evidence>
<dbReference type="STRING" id="45072.Lqua_2367"/>
<dbReference type="OrthoDB" id="5641311at2"/>
<evidence type="ECO:0000313" key="3">
    <source>
        <dbReference type="Proteomes" id="UP000054639"/>
    </source>
</evidence>
<gene>
    <name evidence="1" type="ORF">Lqua_2367</name>
    <name evidence="2" type="ORF">NCTC12376_02793</name>
</gene>
<dbReference type="Gene3D" id="3.40.50.1000">
    <property type="entry name" value="HAD superfamily/HAD-like"/>
    <property type="match status" value="1"/>
</dbReference>
<dbReference type="Proteomes" id="UP000054639">
    <property type="component" value="Unassembled WGS sequence"/>
</dbReference>
<dbReference type="InterPro" id="IPR023214">
    <property type="entry name" value="HAD_sf"/>
</dbReference>
<dbReference type="RefSeq" id="WP_058474517.1">
    <property type="nucleotide sequence ID" value="NZ_CAAAIL010000001.1"/>
</dbReference>
<keyword evidence="3" id="KW-1185">Reference proteome</keyword>
<dbReference type="EMBL" id="UGOW01000001">
    <property type="protein sequence ID" value="STY18967.1"/>
    <property type="molecule type" value="Genomic_DNA"/>
</dbReference>
<dbReference type="AlphaFoldDB" id="A0A378KZK8"/>
<dbReference type="Proteomes" id="UP000254230">
    <property type="component" value="Unassembled WGS sequence"/>
</dbReference>
<evidence type="ECO:0000313" key="1">
    <source>
        <dbReference type="EMBL" id="KTD46264.1"/>
    </source>
</evidence>
<accession>A0A378KZK8</accession>
<dbReference type="EMBL" id="LNYR01000034">
    <property type="protein sequence ID" value="KTD46264.1"/>
    <property type="molecule type" value="Genomic_DNA"/>
</dbReference>
<evidence type="ECO:0000313" key="4">
    <source>
        <dbReference type="Proteomes" id="UP000254230"/>
    </source>
</evidence>
<protein>
    <submittedName>
        <fullName evidence="2">Coiled-coil protein</fullName>
    </submittedName>
</protein>
<name>A0A378KZK8_9GAMM</name>
<sequence length="437" mass="48598">MPNTKNTKKSPKGFVAIDLDGTALVQKIDKQPLYGLTNAQSNIREALITYIKAAQDEGYDIVILTARPELVEPLLGGGKIGTKATQEIKDELAESGVIIKEVYRAPAGLKGGKMDEILQEYPEDAVGILFDDQLKQVNDVKELNNPRLMAYDINSKKDIELYLDKIALSADHPHHPSRIVETILNTPNVPETEGIKTLNSSIQQLHDQGKGKEAALIESIVHELCIRSDAANRHNYKPEQDLVTVTTQNIQILVNKLIKNEPTEYDDIIAARNAILADTHLVKIKPNSNFDVAVKAFLEECTRTVFIRDLKQQCSDFQATLGNSNQYAQQREMLGKLMQSLDKPDTNQALLSFSDQFKQGDSIFKQAPNGDSFIESVRSILAKAPIIGVLFKSDSELKADKIDHCVVTMFKNQLVELKNGTDNTIASEDTEVYQRTP</sequence>
<reference evidence="2 4" key="2">
    <citation type="submission" date="2018-06" db="EMBL/GenBank/DDBJ databases">
        <authorList>
            <consortium name="Pathogen Informatics"/>
            <person name="Doyle S."/>
        </authorList>
    </citation>
    <scope>NUCLEOTIDE SEQUENCE [LARGE SCALE GENOMIC DNA]</scope>
    <source>
        <strain evidence="2 4">NCTC12376</strain>
    </source>
</reference>
<reference evidence="1 3" key="1">
    <citation type="submission" date="2015-11" db="EMBL/GenBank/DDBJ databases">
        <title>Genomic analysis of 38 Legionella species identifies large and diverse effector repertoires.</title>
        <authorList>
            <person name="Burstein D."/>
            <person name="Amaro F."/>
            <person name="Zusman T."/>
            <person name="Lifshitz Z."/>
            <person name="Cohen O."/>
            <person name="Gilbert J.A."/>
            <person name="Pupko T."/>
            <person name="Shuman H.A."/>
            <person name="Segal G."/>
        </authorList>
    </citation>
    <scope>NUCLEOTIDE SEQUENCE [LARGE SCALE GENOMIC DNA]</scope>
    <source>
        <strain evidence="1 3">ATCC 49507</strain>
    </source>
</reference>
<proteinExistence type="predicted"/>